<organism evidence="3 4">
    <name type="scientific">Aquamicrobium lusatiense</name>
    <dbReference type="NCBI Taxonomy" id="89772"/>
    <lineage>
        <taxon>Bacteria</taxon>
        <taxon>Pseudomonadati</taxon>
        <taxon>Pseudomonadota</taxon>
        <taxon>Alphaproteobacteria</taxon>
        <taxon>Hyphomicrobiales</taxon>
        <taxon>Phyllobacteriaceae</taxon>
        <taxon>Aquamicrobium</taxon>
    </lineage>
</organism>
<comment type="caution">
    <text evidence="3">The sequence shown here is derived from an EMBL/GenBank/DDBJ whole genome shotgun (WGS) entry which is preliminary data.</text>
</comment>
<dbReference type="RefSeq" id="WP_183828316.1">
    <property type="nucleotide sequence ID" value="NZ_JACHEU010000001.1"/>
</dbReference>
<dbReference type="InterPro" id="IPR001296">
    <property type="entry name" value="Glyco_trans_1"/>
</dbReference>
<accession>A0A7W9VTX8</accession>
<evidence type="ECO:0000313" key="4">
    <source>
        <dbReference type="Proteomes" id="UP000533306"/>
    </source>
</evidence>
<gene>
    <name evidence="3" type="ORF">HNR59_001589</name>
</gene>
<dbReference type="PANTHER" id="PTHR12526">
    <property type="entry name" value="GLYCOSYLTRANSFERASE"/>
    <property type="match status" value="1"/>
</dbReference>
<reference evidence="3 4" key="1">
    <citation type="submission" date="2020-08" db="EMBL/GenBank/DDBJ databases">
        <title>Genomic Encyclopedia of Type Strains, Phase IV (KMG-IV): sequencing the most valuable type-strain genomes for metagenomic binning, comparative biology and taxonomic classification.</title>
        <authorList>
            <person name="Goeker M."/>
        </authorList>
    </citation>
    <scope>NUCLEOTIDE SEQUENCE [LARGE SCALE GENOMIC DNA]</scope>
    <source>
        <strain evidence="3 4">DSM 11099</strain>
    </source>
</reference>
<dbReference type="GO" id="GO:0016757">
    <property type="term" value="F:glycosyltransferase activity"/>
    <property type="evidence" value="ECO:0007669"/>
    <property type="project" value="InterPro"/>
</dbReference>
<dbReference type="CDD" id="cd03794">
    <property type="entry name" value="GT4_WbuB-like"/>
    <property type="match status" value="1"/>
</dbReference>
<keyword evidence="3" id="KW-0808">Transferase</keyword>
<dbReference type="SUPFAM" id="SSF53756">
    <property type="entry name" value="UDP-Glycosyltransferase/glycogen phosphorylase"/>
    <property type="match status" value="1"/>
</dbReference>
<dbReference type="AlphaFoldDB" id="A0A7W9VTX8"/>
<dbReference type="PANTHER" id="PTHR12526:SF638">
    <property type="entry name" value="SPORE COAT PROTEIN SA"/>
    <property type="match status" value="1"/>
</dbReference>
<dbReference type="Pfam" id="PF00534">
    <property type="entry name" value="Glycos_transf_1"/>
    <property type="match status" value="1"/>
</dbReference>
<dbReference type="Proteomes" id="UP000533306">
    <property type="component" value="Unassembled WGS sequence"/>
</dbReference>
<feature type="domain" description="Glycosyltransferase subfamily 4-like N-terminal" evidence="2">
    <location>
        <begin position="18"/>
        <end position="191"/>
    </location>
</feature>
<dbReference type="Gene3D" id="3.40.50.2000">
    <property type="entry name" value="Glycogen Phosphorylase B"/>
    <property type="match status" value="2"/>
</dbReference>
<proteinExistence type="predicted"/>
<dbReference type="EMBL" id="JACHEU010000001">
    <property type="protein sequence ID" value="MBB6012244.1"/>
    <property type="molecule type" value="Genomic_DNA"/>
</dbReference>
<sequence length="419" mass="45879">MRITYIHQYFITPEMAGGTRSYEMARRMVAAGHQVNMIASRTDGKLSGNKWVREKIDGIDVHWLPVPYNNSMSYMRRILAFISFARRAGGYAAGLDADVVFATSTPLTVAIPAVKASRRRKVPLVFEVRDLWPELPIAMGALNFPFAKPVARYLEKWAYFNSAQVVGLSPGMCEGVARTGYPADQIHCIPNSCDTATFDVSAEHGKSFRNKRPWLGERPLVIYAGTFGKINGVAYLAELAAAMRPLDPEIRFLAVGGGAEVDLVRARARELGVLGENFFIEESLPKAEVPALFNAATVSTSLFIPLEAMWHNSANKFFDALAASRPLAINYGGWQADVLRETGAGVVLDHGDPVAAASKLRDFLHDEAAMKRARDASGSLARDRFSRDKLASDLIHVLERAASERPAPSMRSHLAGKGA</sequence>
<evidence type="ECO:0000259" key="1">
    <source>
        <dbReference type="Pfam" id="PF00534"/>
    </source>
</evidence>
<dbReference type="Pfam" id="PF13579">
    <property type="entry name" value="Glyco_trans_4_4"/>
    <property type="match status" value="1"/>
</dbReference>
<evidence type="ECO:0000259" key="2">
    <source>
        <dbReference type="Pfam" id="PF13579"/>
    </source>
</evidence>
<feature type="domain" description="Glycosyl transferase family 1" evidence="1">
    <location>
        <begin position="208"/>
        <end position="374"/>
    </location>
</feature>
<keyword evidence="4" id="KW-1185">Reference proteome</keyword>
<name>A0A7W9VTX8_9HYPH</name>
<evidence type="ECO:0000313" key="3">
    <source>
        <dbReference type="EMBL" id="MBB6012244.1"/>
    </source>
</evidence>
<dbReference type="InterPro" id="IPR028098">
    <property type="entry name" value="Glyco_trans_4-like_N"/>
</dbReference>
<protein>
    <submittedName>
        <fullName evidence="3">Glycosyltransferase involved in cell wall biosynthesis</fullName>
    </submittedName>
</protein>